<dbReference type="PANTHER" id="PTHR43065">
    <property type="entry name" value="SENSOR HISTIDINE KINASE"/>
    <property type="match status" value="1"/>
</dbReference>
<evidence type="ECO:0000256" key="3">
    <source>
        <dbReference type="ARBA" id="ARBA00022553"/>
    </source>
</evidence>
<keyword evidence="8" id="KW-1185">Reference proteome</keyword>
<dbReference type="Proteomes" id="UP000673975">
    <property type="component" value="Unassembled WGS sequence"/>
</dbReference>
<dbReference type="CDD" id="cd00038">
    <property type="entry name" value="CAP_ED"/>
    <property type="match status" value="1"/>
</dbReference>
<feature type="coiled-coil region" evidence="4">
    <location>
        <begin position="148"/>
        <end position="185"/>
    </location>
</feature>
<dbReference type="InterPro" id="IPR018490">
    <property type="entry name" value="cNMP-bd_dom_sf"/>
</dbReference>
<sequence>MILNFAKNWLQDPTRITDQIARFLENSEEFHTEVVERDKDDLFFSEGDFNESVYILLEGTVQLSKTTPKGRVITIDWLRPGALVGLISFVTGEAVLTTAVAASPCKAIKLDESDFLDMQRGKGEIAHLAQQLIIGNLIDRYHHVVSVHVELESINETLEKERNHLREALKQLEDTQHRLISQEKMATLGQLVAGIAHEINNPAAAMLRASDNLMDYLPGIVRKADPDEQLSYEKFFKIGLKRKLRDSDEQRRKLKEWEDLYPDLPRSLLRKVTSMSDEALEIIRHKLGERPGKKQREELENIMLFFESGYFLKNLQSSTKRIGEIVSSMKNYSRQDKGSYEKADLRDGLNDTLLLLSNRLKKVDVVLNFSDIPPVNVITGEINQVWTNIIINACDAMGDKGELVISCGYDDRYVWVSIKDSGPGISPSMINEVFKTNFTTKQQNSSFGLGLGLSISKQIIQKHGGQIKVQNAEDGGAEFTVFIPL</sequence>
<dbReference type="AlphaFoldDB" id="A0A8J7RIV9"/>
<comment type="caution">
    <text evidence="7">The sequence shown here is derived from an EMBL/GenBank/DDBJ whole genome shotgun (WGS) entry which is preliminary data.</text>
</comment>
<evidence type="ECO:0000256" key="4">
    <source>
        <dbReference type="SAM" id="Coils"/>
    </source>
</evidence>
<evidence type="ECO:0000256" key="1">
    <source>
        <dbReference type="ARBA" id="ARBA00000085"/>
    </source>
</evidence>
<dbReference type="GO" id="GO:0000155">
    <property type="term" value="F:phosphorelay sensor kinase activity"/>
    <property type="evidence" value="ECO:0007669"/>
    <property type="project" value="InterPro"/>
</dbReference>
<comment type="catalytic activity">
    <reaction evidence="1">
        <text>ATP + protein L-histidine = ADP + protein N-phospho-L-histidine.</text>
        <dbReference type="EC" id="2.7.13.3"/>
    </reaction>
</comment>
<feature type="domain" description="Histidine kinase" evidence="6">
    <location>
        <begin position="263"/>
        <end position="485"/>
    </location>
</feature>
<evidence type="ECO:0000313" key="8">
    <source>
        <dbReference type="Proteomes" id="UP000673975"/>
    </source>
</evidence>
<dbReference type="InterPro" id="IPR003661">
    <property type="entry name" value="HisK_dim/P_dom"/>
</dbReference>
<dbReference type="SUPFAM" id="SSF47384">
    <property type="entry name" value="Homodimeric domain of signal transducing histidine kinase"/>
    <property type="match status" value="1"/>
</dbReference>
<dbReference type="InterPro" id="IPR014710">
    <property type="entry name" value="RmlC-like_jellyroll"/>
</dbReference>
<reference evidence="7" key="1">
    <citation type="submission" date="2021-02" db="EMBL/GenBank/DDBJ databases">
        <title>Natronogracilivirga saccharolytica gen. nov. sp. nov. a new anaerobic, haloalkiliphilic carbohydrate-fermenting bacterium from soda lake and proposing of Cyclonatronumiaceae fam. nov. in the phylum Balneolaeota.</title>
        <authorList>
            <person name="Zhilina T.N."/>
            <person name="Sorokin D.Y."/>
            <person name="Zavarzina D.G."/>
            <person name="Toshchakov S.V."/>
            <person name="Kublanov I.V."/>
        </authorList>
    </citation>
    <scope>NUCLEOTIDE SEQUENCE</scope>
    <source>
        <strain evidence="7">Z-1702</strain>
    </source>
</reference>
<proteinExistence type="predicted"/>
<dbReference type="InterPro" id="IPR036097">
    <property type="entry name" value="HisK_dim/P_sf"/>
</dbReference>
<dbReference type="SUPFAM" id="SSF51206">
    <property type="entry name" value="cAMP-binding domain-like"/>
    <property type="match status" value="1"/>
</dbReference>
<dbReference type="InterPro" id="IPR003594">
    <property type="entry name" value="HATPase_dom"/>
</dbReference>
<accession>A0A8J7RIV9</accession>
<keyword evidence="3" id="KW-0597">Phosphoprotein</keyword>
<dbReference type="InterPro" id="IPR005467">
    <property type="entry name" value="His_kinase_dom"/>
</dbReference>
<dbReference type="PROSITE" id="PS50109">
    <property type="entry name" value="HIS_KIN"/>
    <property type="match status" value="1"/>
</dbReference>
<dbReference type="Gene3D" id="1.10.287.130">
    <property type="match status" value="1"/>
</dbReference>
<dbReference type="InterPro" id="IPR036890">
    <property type="entry name" value="HATPase_C_sf"/>
</dbReference>
<dbReference type="CDD" id="cd00082">
    <property type="entry name" value="HisKA"/>
    <property type="match status" value="1"/>
</dbReference>
<protein>
    <recommendedName>
        <fullName evidence="2">histidine kinase</fullName>
        <ecNumber evidence="2">2.7.13.3</ecNumber>
    </recommendedName>
</protein>
<evidence type="ECO:0000259" key="5">
    <source>
        <dbReference type="PROSITE" id="PS50042"/>
    </source>
</evidence>
<dbReference type="SMART" id="SM00100">
    <property type="entry name" value="cNMP"/>
    <property type="match status" value="1"/>
</dbReference>
<dbReference type="InterPro" id="IPR004358">
    <property type="entry name" value="Sig_transdc_His_kin-like_C"/>
</dbReference>
<dbReference type="Gene3D" id="3.30.565.10">
    <property type="entry name" value="Histidine kinase-like ATPase, C-terminal domain"/>
    <property type="match status" value="1"/>
</dbReference>
<dbReference type="SUPFAM" id="SSF55874">
    <property type="entry name" value="ATPase domain of HSP90 chaperone/DNA topoisomerase II/histidine kinase"/>
    <property type="match status" value="1"/>
</dbReference>
<keyword evidence="4" id="KW-0175">Coiled coil</keyword>
<evidence type="ECO:0000313" key="7">
    <source>
        <dbReference type="EMBL" id="MBP3191445.1"/>
    </source>
</evidence>
<dbReference type="Gene3D" id="2.60.120.10">
    <property type="entry name" value="Jelly Rolls"/>
    <property type="match status" value="1"/>
</dbReference>
<dbReference type="PANTHER" id="PTHR43065:SF48">
    <property type="entry name" value="HISTIDINE KINASE"/>
    <property type="match status" value="1"/>
</dbReference>
<gene>
    <name evidence="7" type="ORF">NATSA_02095</name>
</gene>
<dbReference type="RefSeq" id="WP_210509972.1">
    <property type="nucleotide sequence ID" value="NZ_JAFIDN010000001.1"/>
</dbReference>
<dbReference type="SMART" id="SM00387">
    <property type="entry name" value="HATPase_c"/>
    <property type="match status" value="1"/>
</dbReference>
<organism evidence="7 8">
    <name type="scientific">Natronogracilivirga saccharolytica</name>
    <dbReference type="NCBI Taxonomy" id="2812953"/>
    <lineage>
        <taxon>Bacteria</taxon>
        <taxon>Pseudomonadati</taxon>
        <taxon>Balneolota</taxon>
        <taxon>Balneolia</taxon>
        <taxon>Balneolales</taxon>
        <taxon>Cyclonatronaceae</taxon>
        <taxon>Natronogracilivirga</taxon>
    </lineage>
</organism>
<dbReference type="InterPro" id="IPR000595">
    <property type="entry name" value="cNMP-bd_dom"/>
</dbReference>
<evidence type="ECO:0000256" key="2">
    <source>
        <dbReference type="ARBA" id="ARBA00012438"/>
    </source>
</evidence>
<feature type="domain" description="Cyclic nucleotide-binding" evidence="5">
    <location>
        <begin position="41"/>
        <end position="115"/>
    </location>
</feature>
<dbReference type="Pfam" id="PF02518">
    <property type="entry name" value="HATPase_c"/>
    <property type="match status" value="1"/>
</dbReference>
<dbReference type="Pfam" id="PF00027">
    <property type="entry name" value="cNMP_binding"/>
    <property type="match status" value="1"/>
</dbReference>
<dbReference type="EC" id="2.7.13.3" evidence="2"/>
<dbReference type="PRINTS" id="PR00344">
    <property type="entry name" value="BCTRLSENSOR"/>
</dbReference>
<evidence type="ECO:0000259" key="6">
    <source>
        <dbReference type="PROSITE" id="PS50109"/>
    </source>
</evidence>
<dbReference type="EMBL" id="JAFIDN010000001">
    <property type="protein sequence ID" value="MBP3191445.1"/>
    <property type="molecule type" value="Genomic_DNA"/>
</dbReference>
<name>A0A8J7RIV9_9BACT</name>
<dbReference type="PROSITE" id="PS50042">
    <property type="entry name" value="CNMP_BINDING_3"/>
    <property type="match status" value="1"/>
</dbReference>